<sequence>MSNLVVKYKNNWIPTKSLEEMSETNYDVLIVGSGPGGGATLQRLCELWKGQGAKKIGILEMGDKLFHSHSLNIPTQNVNTARDQLLPDNSTVIGERLPQFSGARMVYALGGRSLFWNAATPRPIREELTKWPIHPRELNVYYGMAEKLLHVTTDYAKGSSMQNVLLKRLHAGGIFEANDMPVAFDMTPSRQGEVHSNPWFSSINALAAALFDHPYDLAINAFASQVIVENGKAVGVQVFSPNKKAHIIRAKNIVLSASTLETPRILLNSGIQGPAIGRYLTGHVSIIAVGTISRRQFSDKLGNLSVLKFETNESPYQIQILGPDQYFSYQQFEDKVLKDQLVIAYASFGRVQSRAENRVVLDPNAKDEFGVPLQQVQYSLSNKDLQVAEQVKEGIRQSATAMGVTLDESTLVLRPPGSDMHESCTCRMGDDPNTSTTNRHGQVHGVQGLYVADNSVLPTLTAAGPVLSNVALAIRLADHIVRQSG</sequence>
<evidence type="ECO:0000259" key="6">
    <source>
        <dbReference type="Pfam" id="PF00732"/>
    </source>
</evidence>
<dbReference type="Pfam" id="PF05199">
    <property type="entry name" value="GMC_oxred_C"/>
    <property type="match status" value="1"/>
</dbReference>
<evidence type="ECO:0000256" key="5">
    <source>
        <dbReference type="ARBA" id="ARBA00023002"/>
    </source>
</evidence>
<comment type="similarity">
    <text evidence="2">Belongs to the GMC oxidoreductase family.</text>
</comment>
<evidence type="ECO:0000256" key="3">
    <source>
        <dbReference type="ARBA" id="ARBA00022630"/>
    </source>
</evidence>
<evidence type="ECO:0000259" key="7">
    <source>
        <dbReference type="Pfam" id="PF05199"/>
    </source>
</evidence>
<accession>A0ABU8F6F7</accession>
<dbReference type="SUPFAM" id="SSF51905">
    <property type="entry name" value="FAD/NAD(P)-binding domain"/>
    <property type="match status" value="1"/>
</dbReference>
<proteinExistence type="inferred from homology"/>
<evidence type="ECO:0000313" key="8">
    <source>
        <dbReference type="EMBL" id="MEI4770601.1"/>
    </source>
</evidence>
<feature type="domain" description="Glucose-methanol-choline oxidoreductase C-terminal" evidence="7">
    <location>
        <begin position="354"/>
        <end position="473"/>
    </location>
</feature>
<gene>
    <name evidence="8" type="ORF">WAX74_13275</name>
</gene>
<comment type="caution">
    <text evidence="8">The sequence shown here is derived from an EMBL/GenBank/DDBJ whole genome shotgun (WGS) entry which is preliminary data.</text>
</comment>
<name>A0ABU8F6F7_9BACI</name>
<evidence type="ECO:0000256" key="2">
    <source>
        <dbReference type="ARBA" id="ARBA00010790"/>
    </source>
</evidence>
<protein>
    <submittedName>
        <fullName evidence="8">GMC family oxidoreductase</fullName>
    </submittedName>
</protein>
<reference evidence="8 9" key="1">
    <citation type="submission" date="2024-01" db="EMBL/GenBank/DDBJ databases">
        <title>Seven novel Bacillus-like species.</title>
        <authorList>
            <person name="Liu G."/>
        </authorList>
    </citation>
    <scope>NUCLEOTIDE SEQUENCE [LARGE SCALE GENOMIC DNA]</scope>
    <source>
        <strain evidence="8 9">FJAT-51614</strain>
    </source>
</reference>
<organism evidence="8 9">
    <name type="scientific">Psychrobacillus mangrovi</name>
    <dbReference type="NCBI Taxonomy" id="3117745"/>
    <lineage>
        <taxon>Bacteria</taxon>
        <taxon>Bacillati</taxon>
        <taxon>Bacillota</taxon>
        <taxon>Bacilli</taxon>
        <taxon>Bacillales</taxon>
        <taxon>Bacillaceae</taxon>
        <taxon>Psychrobacillus</taxon>
    </lineage>
</organism>
<dbReference type="PANTHER" id="PTHR42784:SF1">
    <property type="entry name" value="PYRANOSE 2-OXIDASE"/>
    <property type="match status" value="1"/>
</dbReference>
<dbReference type="SUPFAM" id="SSF54373">
    <property type="entry name" value="FAD-linked reductases, C-terminal domain"/>
    <property type="match status" value="1"/>
</dbReference>
<dbReference type="InterPro" id="IPR051473">
    <property type="entry name" value="P2Ox-like"/>
</dbReference>
<dbReference type="InterPro" id="IPR000172">
    <property type="entry name" value="GMC_OxRdtase_N"/>
</dbReference>
<keyword evidence="5" id="KW-0560">Oxidoreductase</keyword>
<keyword evidence="4" id="KW-0274">FAD</keyword>
<comment type="cofactor">
    <cofactor evidence="1">
        <name>FAD</name>
        <dbReference type="ChEBI" id="CHEBI:57692"/>
    </cofactor>
</comment>
<keyword evidence="3" id="KW-0285">Flavoprotein</keyword>
<dbReference type="Pfam" id="PF00732">
    <property type="entry name" value="GMC_oxred_N"/>
    <property type="match status" value="1"/>
</dbReference>
<dbReference type="PANTHER" id="PTHR42784">
    <property type="entry name" value="PYRANOSE 2-OXIDASE"/>
    <property type="match status" value="1"/>
</dbReference>
<evidence type="ECO:0000256" key="4">
    <source>
        <dbReference type="ARBA" id="ARBA00022827"/>
    </source>
</evidence>
<evidence type="ECO:0000256" key="1">
    <source>
        <dbReference type="ARBA" id="ARBA00001974"/>
    </source>
</evidence>
<dbReference type="EMBL" id="JBAWSY010000010">
    <property type="protein sequence ID" value="MEI4770601.1"/>
    <property type="molecule type" value="Genomic_DNA"/>
</dbReference>
<evidence type="ECO:0000313" key="9">
    <source>
        <dbReference type="Proteomes" id="UP001364890"/>
    </source>
</evidence>
<dbReference type="Gene3D" id="3.50.50.60">
    <property type="entry name" value="FAD/NAD(P)-binding domain"/>
    <property type="match status" value="2"/>
</dbReference>
<dbReference type="InterPro" id="IPR036188">
    <property type="entry name" value="FAD/NAD-bd_sf"/>
</dbReference>
<keyword evidence="9" id="KW-1185">Reference proteome</keyword>
<dbReference type="Proteomes" id="UP001364890">
    <property type="component" value="Unassembled WGS sequence"/>
</dbReference>
<dbReference type="InterPro" id="IPR007867">
    <property type="entry name" value="GMC_OxRtase_C"/>
</dbReference>
<feature type="domain" description="Glucose-methanol-choline oxidoreductase N-terminal" evidence="6">
    <location>
        <begin position="108"/>
        <end position="284"/>
    </location>
</feature>